<dbReference type="CDD" id="cd01743">
    <property type="entry name" value="GATase1_Anthranilate_Synthase"/>
    <property type="match status" value="1"/>
</dbReference>
<evidence type="ECO:0000259" key="14">
    <source>
        <dbReference type="Pfam" id="PF00117"/>
    </source>
</evidence>
<dbReference type="PRINTS" id="PR00097">
    <property type="entry name" value="ANTSNTHASEII"/>
</dbReference>
<keyword evidence="17" id="KW-1185">Reference proteome</keyword>
<dbReference type="InterPro" id="IPR017926">
    <property type="entry name" value="GATASE"/>
</dbReference>
<dbReference type="SUPFAM" id="SSF51366">
    <property type="entry name" value="Ribulose-phoshate binding barrel"/>
    <property type="match status" value="1"/>
</dbReference>
<feature type="domain" description="Glutamine amidotransferase" evidence="14">
    <location>
        <begin position="7"/>
        <end position="114"/>
    </location>
</feature>
<dbReference type="EC" id="4.1.1.48" evidence="5"/>
<keyword evidence="12" id="KW-0511">Multifunctional enzyme</keyword>
<dbReference type="InterPro" id="IPR001468">
    <property type="entry name" value="Indole-3-GlycerolPSynthase_CS"/>
</dbReference>
<comment type="pathway">
    <text evidence="3">Amino-acid biosynthesis; L-tryptophan biosynthesis; L-tryptophan from chorismate: step 1/5.</text>
</comment>
<keyword evidence="10" id="KW-0057">Aromatic amino acid biosynthesis</keyword>
<dbReference type="InterPro" id="IPR029062">
    <property type="entry name" value="Class_I_gatase-like"/>
</dbReference>
<evidence type="ECO:0000256" key="1">
    <source>
        <dbReference type="ARBA" id="ARBA00001633"/>
    </source>
</evidence>
<keyword evidence="16" id="KW-0808">Transferase</keyword>
<dbReference type="Gene3D" id="3.40.50.880">
    <property type="match status" value="1"/>
</dbReference>
<dbReference type="GO" id="GO:0004049">
    <property type="term" value="F:anthranilate synthase activity"/>
    <property type="evidence" value="ECO:0007669"/>
    <property type="project" value="UniProtKB-EC"/>
</dbReference>
<dbReference type="InterPro" id="IPR013798">
    <property type="entry name" value="Indole-3-glycerol_P_synth_dom"/>
</dbReference>
<dbReference type="Pfam" id="PF00218">
    <property type="entry name" value="IGPS"/>
    <property type="match status" value="1"/>
</dbReference>
<dbReference type="SUPFAM" id="SSF52317">
    <property type="entry name" value="Class I glutamine amidotransferase-like"/>
    <property type="match status" value="1"/>
</dbReference>
<comment type="pathway">
    <text evidence="2">Amino-acid biosynthesis; L-tryptophan biosynthesis; L-tryptophan from chorismate: step 4/5.</text>
</comment>
<evidence type="ECO:0000256" key="13">
    <source>
        <dbReference type="ARBA" id="ARBA00047683"/>
    </source>
</evidence>
<evidence type="ECO:0000256" key="10">
    <source>
        <dbReference type="ARBA" id="ARBA00023141"/>
    </source>
</evidence>
<dbReference type="GO" id="GO:0004425">
    <property type="term" value="F:indole-3-glycerol-phosphate synthase activity"/>
    <property type="evidence" value="ECO:0007669"/>
    <property type="project" value="UniProtKB-EC"/>
</dbReference>
<dbReference type="PANTHER" id="PTHR43418">
    <property type="entry name" value="MULTIFUNCTIONAL TRYPTOPHAN BIOSYNTHESIS PROTEIN-RELATED"/>
    <property type="match status" value="1"/>
</dbReference>
<accession>A0A1Y2DJL8</accession>
<name>A0A1Y2DJL8_9FUNG</name>
<keyword evidence="8" id="KW-0822">Tryptophan biosynthesis</keyword>
<gene>
    <name evidence="16" type="ORF">LY90DRAFT_506057</name>
</gene>
<dbReference type="GO" id="GO:0000162">
    <property type="term" value="P:L-tryptophan biosynthetic process"/>
    <property type="evidence" value="ECO:0007669"/>
    <property type="project" value="UniProtKB-UniPathway"/>
</dbReference>
<evidence type="ECO:0000256" key="9">
    <source>
        <dbReference type="ARBA" id="ARBA00022962"/>
    </source>
</evidence>
<dbReference type="STRING" id="1754190.A0A1Y2DJL8"/>
<comment type="catalytic activity">
    <reaction evidence="1">
        <text>1-(2-carboxyphenylamino)-1-deoxy-D-ribulose 5-phosphate + H(+) = (1S,2R)-1-C-(indol-3-yl)glycerol 3-phosphate + CO2 + H2O</text>
        <dbReference type="Rhea" id="RHEA:23476"/>
        <dbReference type="ChEBI" id="CHEBI:15377"/>
        <dbReference type="ChEBI" id="CHEBI:15378"/>
        <dbReference type="ChEBI" id="CHEBI:16526"/>
        <dbReference type="ChEBI" id="CHEBI:58613"/>
        <dbReference type="ChEBI" id="CHEBI:58866"/>
        <dbReference type="EC" id="4.1.1.48"/>
    </reaction>
</comment>
<keyword evidence="9 16" id="KW-0315">Glutamine amidotransferase</keyword>
<dbReference type="InterPro" id="IPR050472">
    <property type="entry name" value="Anth_synth/Amidotransfase"/>
</dbReference>
<evidence type="ECO:0000256" key="2">
    <source>
        <dbReference type="ARBA" id="ARBA00004696"/>
    </source>
</evidence>
<dbReference type="Gene3D" id="3.20.20.70">
    <property type="entry name" value="Aldolase class I"/>
    <property type="match status" value="1"/>
</dbReference>
<dbReference type="AlphaFoldDB" id="A0A1Y2DJL8"/>
<evidence type="ECO:0000256" key="3">
    <source>
        <dbReference type="ARBA" id="ARBA00004873"/>
    </source>
</evidence>
<dbReference type="InterPro" id="IPR011060">
    <property type="entry name" value="RibuloseP-bd_barrel"/>
</dbReference>
<reference evidence="16 17" key="1">
    <citation type="submission" date="2016-08" db="EMBL/GenBank/DDBJ databases">
        <title>A Parts List for Fungal Cellulosomes Revealed by Comparative Genomics.</title>
        <authorList>
            <consortium name="DOE Joint Genome Institute"/>
            <person name="Haitjema C.H."/>
            <person name="Gilmore S.P."/>
            <person name="Henske J.K."/>
            <person name="Solomon K.V."/>
            <person name="De Groot R."/>
            <person name="Kuo A."/>
            <person name="Mondo S.J."/>
            <person name="Salamov A.A."/>
            <person name="Labutti K."/>
            <person name="Zhao Z."/>
            <person name="Chiniquy J."/>
            <person name="Barry K."/>
            <person name="Brewer H.M."/>
            <person name="Purvine S.O."/>
            <person name="Wright A.T."/>
            <person name="Boxma B."/>
            <person name="Van Alen T."/>
            <person name="Hackstein J.H."/>
            <person name="Baker S.E."/>
            <person name="Grigoriev I.V."/>
            <person name="O'Malley M.A."/>
        </authorList>
    </citation>
    <scope>NUCLEOTIDE SEQUENCE [LARGE SCALE GENOMIC DNA]</scope>
    <source>
        <strain evidence="16 17">G1</strain>
    </source>
</reference>
<dbReference type="GO" id="GO:0016740">
    <property type="term" value="F:transferase activity"/>
    <property type="evidence" value="ECO:0007669"/>
    <property type="project" value="UniProtKB-KW"/>
</dbReference>
<organism evidence="16 17">
    <name type="scientific">Neocallimastix californiae</name>
    <dbReference type="NCBI Taxonomy" id="1754190"/>
    <lineage>
        <taxon>Eukaryota</taxon>
        <taxon>Fungi</taxon>
        <taxon>Fungi incertae sedis</taxon>
        <taxon>Chytridiomycota</taxon>
        <taxon>Chytridiomycota incertae sedis</taxon>
        <taxon>Neocallimastigomycetes</taxon>
        <taxon>Neocallimastigales</taxon>
        <taxon>Neocallimastigaceae</taxon>
        <taxon>Neocallimastix</taxon>
    </lineage>
</organism>
<feature type="domain" description="Indole-3-glycerol phosphate synthase" evidence="15">
    <location>
        <begin position="174"/>
        <end position="218"/>
    </location>
</feature>
<evidence type="ECO:0000256" key="6">
    <source>
        <dbReference type="ARBA" id="ARBA00018819"/>
    </source>
</evidence>
<keyword evidence="11" id="KW-0456">Lyase</keyword>
<dbReference type="PROSITE" id="PS51273">
    <property type="entry name" value="GATASE_TYPE_1"/>
    <property type="match status" value="1"/>
</dbReference>
<evidence type="ECO:0000313" key="17">
    <source>
        <dbReference type="Proteomes" id="UP000193920"/>
    </source>
</evidence>
<evidence type="ECO:0000256" key="5">
    <source>
        <dbReference type="ARBA" id="ARBA00012362"/>
    </source>
</evidence>
<keyword evidence="7" id="KW-0028">Amino-acid biosynthesis</keyword>
<dbReference type="PANTHER" id="PTHR43418:SF4">
    <property type="entry name" value="MULTIFUNCTIONAL TRYPTOPHAN BIOSYNTHESIS PROTEIN"/>
    <property type="match status" value="1"/>
</dbReference>
<protein>
    <recommendedName>
        <fullName evidence="6">Multifunctional tryptophan biosynthesis protein</fullName>
        <ecNumber evidence="5">4.1.1.48</ecNumber>
        <ecNumber evidence="4">4.1.3.27</ecNumber>
    </recommendedName>
</protein>
<evidence type="ECO:0000256" key="11">
    <source>
        <dbReference type="ARBA" id="ARBA00023239"/>
    </source>
</evidence>
<dbReference type="Proteomes" id="UP000193920">
    <property type="component" value="Unassembled WGS sequence"/>
</dbReference>
<proteinExistence type="predicted"/>
<evidence type="ECO:0000259" key="15">
    <source>
        <dbReference type="Pfam" id="PF00218"/>
    </source>
</evidence>
<dbReference type="Pfam" id="PF00117">
    <property type="entry name" value="GATase"/>
    <property type="match status" value="1"/>
</dbReference>
<sequence>MTSKEIEAFACKIPISGVCLREQCIFALYCGTVTYIGEIVHGKTSSITYDVTSNHSLSGDPKPSCLPDCLEIKSWTNNKKVMGIRHKEYVMEVVQFHPESIASEDGFLMFSNFLKLEDGKWSELHILEVLIYPVYKLGYSSQKGITSGHILKDDRIMDEGRFNQSHSEKNDEYLDIAVIAEVKRASPSKGKIDTNLHFIEKNLEYVSTSINCFLVFTELK</sequence>
<evidence type="ECO:0000256" key="7">
    <source>
        <dbReference type="ARBA" id="ARBA00022605"/>
    </source>
</evidence>
<dbReference type="InterPro" id="IPR006221">
    <property type="entry name" value="TrpG/PapA_dom"/>
</dbReference>
<dbReference type="OrthoDB" id="524799at2759"/>
<evidence type="ECO:0000313" key="16">
    <source>
        <dbReference type="EMBL" id="ORY59389.1"/>
    </source>
</evidence>
<evidence type="ECO:0000256" key="4">
    <source>
        <dbReference type="ARBA" id="ARBA00012266"/>
    </source>
</evidence>
<comment type="caution">
    <text evidence="16">The sequence shown here is derived from an EMBL/GenBank/DDBJ whole genome shotgun (WGS) entry which is preliminary data.</text>
</comment>
<comment type="catalytic activity">
    <reaction evidence="13">
        <text>chorismate + L-glutamine = anthranilate + pyruvate + L-glutamate + H(+)</text>
        <dbReference type="Rhea" id="RHEA:21732"/>
        <dbReference type="ChEBI" id="CHEBI:15361"/>
        <dbReference type="ChEBI" id="CHEBI:15378"/>
        <dbReference type="ChEBI" id="CHEBI:16567"/>
        <dbReference type="ChEBI" id="CHEBI:29748"/>
        <dbReference type="ChEBI" id="CHEBI:29985"/>
        <dbReference type="ChEBI" id="CHEBI:58359"/>
        <dbReference type="EC" id="4.1.3.27"/>
    </reaction>
</comment>
<evidence type="ECO:0000256" key="12">
    <source>
        <dbReference type="ARBA" id="ARBA00023268"/>
    </source>
</evidence>
<dbReference type="PROSITE" id="PS00614">
    <property type="entry name" value="IGPS"/>
    <property type="match status" value="1"/>
</dbReference>
<dbReference type="InterPro" id="IPR013785">
    <property type="entry name" value="Aldolase_TIM"/>
</dbReference>
<dbReference type="UniPathway" id="UPA00035">
    <property type="reaction ID" value="UER00040"/>
</dbReference>
<evidence type="ECO:0000256" key="8">
    <source>
        <dbReference type="ARBA" id="ARBA00022822"/>
    </source>
</evidence>
<dbReference type="GO" id="GO:0005829">
    <property type="term" value="C:cytosol"/>
    <property type="evidence" value="ECO:0007669"/>
    <property type="project" value="TreeGrafter"/>
</dbReference>
<dbReference type="EMBL" id="MCOG01000064">
    <property type="protein sequence ID" value="ORY59389.1"/>
    <property type="molecule type" value="Genomic_DNA"/>
</dbReference>
<dbReference type="EC" id="4.1.3.27" evidence="4"/>